<dbReference type="SUPFAM" id="SSF54695">
    <property type="entry name" value="POZ domain"/>
    <property type="match status" value="1"/>
</dbReference>
<evidence type="ECO:0000313" key="3">
    <source>
        <dbReference type="Proteomes" id="UP000241559"/>
    </source>
</evidence>
<dbReference type="GO" id="GO:0051260">
    <property type="term" value="P:protein homooligomerization"/>
    <property type="evidence" value="ECO:0007669"/>
    <property type="project" value="InterPro"/>
</dbReference>
<dbReference type="EMBL" id="KU761889">
    <property type="protein sequence ID" value="AMZ03304.1"/>
    <property type="molecule type" value="Genomic_DNA"/>
</dbReference>
<name>A0A165XKG4_MIMIV</name>
<dbReference type="Pfam" id="PF02214">
    <property type="entry name" value="BTB_2"/>
    <property type="match status" value="1"/>
</dbReference>
<proteinExistence type="predicted"/>
<dbReference type="InterPro" id="IPR003131">
    <property type="entry name" value="T1-type_BTB"/>
</dbReference>
<dbReference type="Gene3D" id="3.30.710.10">
    <property type="entry name" value="Potassium Channel Kv1.1, Chain A"/>
    <property type="match status" value="1"/>
</dbReference>
<feature type="domain" description="Potassium channel tetramerisation-type BTB" evidence="1">
    <location>
        <begin position="80"/>
        <end position="156"/>
    </location>
</feature>
<sequence>MSREIIIQTNNATIYTTYSTISNIKLFTDNIQPETRVIYLNIDGLIVDGILNNIRQGLNALTNYENYDFSMCTNRNCALINIGGRKFYLPRSLLSDFDFFNEILSETEFDHNQNIIDRSPYVFDKIIDLIDNDDISNTKYFSQDVLSDLQFYKYKKIIGKLFIDNDFAYFKINGNIYDATLECNYDVDRHQVDLEDNDFDNYTIFTNSPTSNDPTHCVLWFDRYMEKLDIESIAEKIRLNDTPLSEYYSHSLEKFDPNYESPDSIEPYYVTTYPNGHTVIYFLFPNVFYPLIYIPKNIGIISHKLVYKERYQPSIIKESYTKYFPKTSIVKIDLNDVLKVMDKNFHDKILLINELYIYSEKVNYTYAEIINNGKIVCRSTLSKCKDSFTINLFNSTYNCIAYNISDNDNSKLVLYSDKETEHNIILKFEYS</sequence>
<evidence type="ECO:0000259" key="1">
    <source>
        <dbReference type="Pfam" id="PF02214"/>
    </source>
</evidence>
<protein>
    <recommendedName>
        <fullName evidence="1">Potassium channel tetramerisation-type BTB domain-containing protein</fullName>
    </recommendedName>
</protein>
<reference evidence="2" key="1">
    <citation type="journal article" date="2016" name="Genom Data">
        <title>Isolation and complete genome sequencing of Mimivirus bombay, a Giant Virus in sewage of Mumbai, India.</title>
        <authorList>
            <person name="Chatterjee A."/>
            <person name="Ali F."/>
            <person name="Bange D."/>
            <person name="Kondabagil K."/>
        </authorList>
    </citation>
    <scope>NUCLEOTIDE SEQUENCE [LARGE SCALE GENOMIC DNA]</scope>
    <source>
        <strain evidence="2">1</strain>
    </source>
</reference>
<dbReference type="InterPro" id="IPR011333">
    <property type="entry name" value="SKP1/BTB/POZ_sf"/>
</dbReference>
<evidence type="ECO:0000313" key="2">
    <source>
        <dbReference type="EMBL" id="AMZ03304.1"/>
    </source>
</evidence>
<dbReference type="Proteomes" id="UP000241559">
    <property type="component" value="Segment"/>
</dbReference>
<organism evidence="2 3">
    <name type="scientific">Mimivirus Bombay</name>
    <dbReference type="NCBI Taxonomy" id="1835008"/>
    <lineage>
        <taxon>Viruses</taxon>
        <taxon>Varidnaviria</taxon>
        <taxon>Bamfordvirae</taxon>
        <taxon>Nucleocytoviricota</taxon>
        <taxon>Megaviricetes</taxon>
        <taxon>Imitervirales</taxon>
        <taxon>Mimiviridae</taxon>
        <taxon>Megamimivirinae</taxon>
        <taxon>Mimivirus</taxon>
        <taxon>Mimivirus bradfordmassiliense</taxon>
    </lineage>
</organism>
<accession>A0A165XKG4</accession>